<dbReference type="Proteomes" id="UP000662373">
    <property type="component" value="Unassembled WGS sequence"/>
</dbReference>
<sequence>WYRAADEGLSRDEVQGMLKEVSEWISMTEQNYPSHIALNKNKQKGFFS</sequence>
<name>A0A934NL61_9FLAO</name>
<gene>
    <name evidence="1" type="ORF">JEM65_22165</name>
</gene>
<organism evidence="1 2">
    <name type="scientific">Gelidibacter salicanalis</name>
    <dbReference type="NCBI Taxonomy" id="291193"/>
    <lineage>
        <taxon>Bacteria</taxon>
        <taxon>Pseudomonadati</taxon>
        <taxon>Bacteroidota</taxon>
        <taxon>Flavobacteriia</taxon>
        <taxon>Flavobacteriales</taxon>
        <taxon>Flavobacteriaceae</taxon>
        <taxon>Gelidibacter</taxon>
    </lineage>
</organism>
<reference evidence="1 2" key="1">
    <citation type="submission" date="2020-09" db="EMBL/GenBank/DDBJ databases">
        <title>Draft genome of Gelidibacter salicanalis PAMC21136.</title>
        <authorList>
            <person name="Park H."/>
        </authorList>
    </citation>
    <scope>NUCLEOTIDE SEQUENCE [LARGE SCALE GENOMIC DNA]</scope>
    <source>
        <strain evidence="1 2">PAMC21136</strain>
    </source>
</reference>
<evidence type="ECO:0000313" key="1">
    <source>
        <dbReference type="EMBL" id="MBJ7883323.1"/>
    </source>
</evidence>
<evidence type="ECO:0000313" key="2">
    <source>
        <dbReference type="Proteomes" id="UP000662373"/>
    </source>
</evidence>
<comment type="caution">
    <text evidence="1">The sequence shown here is derived from an EMBL/GenBank/DDBJ whole genome shotgun (WGS) entry which is preliminary data.</text>
</comment>
<accession>A0A934NL61</accession>
<proteinExistence type="predicted"/>
<feature type="non-terminal residue" evidence="1">
    <location>
        <position position="1"/>
    </location>
</feature>
<protein>
    <submittedName>
        <fullName evidence="1">Uncharacterized protein</fullName>
    </submittedName>
</protein>
<dbReference type="EMBL" id="JAEHJZ010000640">
    <property type="protein sequence ID" value="MBJ7883323.1"/>
    <property type="molecule type" value="Genomic_DNA"/>
</dbReference>
<keyword evidence="2" id="KW-1185">Reference proteome</keyword>
<dbReference type="AlphaFoldDB" id="A0A934NL61"/>